<dbReference type="EMBL" id="FOQK01000026">
    <property type="protein sequence ID" value="SFI28647.1"/>
    <property type="molecule type" value="Genomic_DNA"/>
</dbReference>
<keyword evidence="2" id="KW-0732">Signal</keyword>
<feature type="region of interest" description="Disordered" evidence="1">
    <location>
        <begin position="63"/>
        <end position="100"/>
    </location>
</feature>
<name>A0A1I3GZA3_SELRU</name>
<dbReference type="RefSeq" id="WP_082336302.1">
    <property type="nucleotide sequence ID" value="NZ_FOQK01000026.1"/>
</dbReference>
<dbReference type="Proteomes" id="UP000183639">
    <property type="component" value="Unassembled WGS sequence"/>
</dbReference>
<dbReference type="AlphaFoldDB" id="A0A1I3GZA3"/>
<dbReference type="InterPro" id="IPR018550">
    <property type="entry name" value="Lipid-A_deacylase-rel"/>
</dbReference>
<evidence type="ECO:0000313" key="4">
    <source>
        <dbReference type="Proteomes" id="UP000183639"/>
    </source>
</evidence>
<feature type="signal peptide" evidence="2">
    <location>
        <begin position="1"/>
        <end position="23"/>
    </location>
</feature>
<dbReference type="SUPFAM" id="SSF56925">
    <property type="entry name" value="OMPA-like"/>
    <property type="match status" value="1"/>
</dbReference>
<feature type="compositionally biased region" description="Low complexity" evidence="1">
    <location>
        <begin position="74"/>
        <end position="88"/>
    </location>
</feature>
<reference evidence="3 4" key="1">
    <citation type="submission" date="2016-10" db="EMBL/GenBank/DDBJ databases">
        <authorList>
            <person name="de Groot N.N."/>
        </authorList>
    </citation>
    <scope>NUCLEOTIDE SEQUENCE [LARGE SCALE GENOMIC DNA]</scope>
    <source>
        <strain evidence="3 4">Z108</strain>
    </source>
</reference>
<proteinExistence type="predicted"/>
<protein>
    <submittedName>
        <fullName evidence="3">Lipid A 3-O-deacylase (PagL)</fullName>
    </submittedName>
</protein>
<dbReference type="Gene3D" id="2.40.160.20">
    <property type="match status" value="1"/>
</dbReference>
<dbReference type="InterPro" id="IPR011250">
    <property type="entry name" value="OMP/PagP_B-barrel"/>
</dbReference>
<evidence type="ECO:0000256" key="1">
    <source>
        <dbReference type="SAM" id="MobiDB-lite"/>
    </source>
</evidence>
<accession>A0A1I3GZA3</accession>
<feature type="chain" id="PRO_5010278652" evidence="2">
    <location>
        <begin position="24"/>
        <end position="262"/>
    </location>
</feature>
<dbReference type="OrthoDB" id="1664699at2"/>
<sequence length="262" mass="28121">MRTGIILAGALLAASWGTGAAQAAAVDAATVPAASAPAAPAASREYQLTDKASPAIPAAQLPENTARPQDTPKASPAAAASTAEAPAPDSRPPKAASQPKNEIEVQFDYLHHCYFDKRYIDNYNLHIYKKWKRIHALSIYGGVTITGASGYLIEDSQPDVHKNSDAFGIGPSVLLRFEKRITGKLYADLDASGSLRIYGKAHPAGGRAFDFLWRIGPRLTYRCTDDMAISLGYMFAHMSNGFSDHNPGYNAAGISLGFQYRF</sequence>
<evidence type="ECO:0000256" key="2">
    <source>
        <dbReference type="SAM" id="SignalP"/>
    </source>
</evidence>
<dbReference type="Pfam" id="PF09411">
    <property type="entry name" value="PagL"/>
    <property type="match status" value="1"/>
</dbReference>
<evidence type="ECO:0000313" key="3">
    <source>
        <dbReference type="EMBL" id="SFI28647.1"/>
    </source>
</evidence>
<organism evidence="3 4">
    <name type="scientific">Selenomonas ruminantium</name>
    <dbReference type="NCBI Taxonomy" id="971"/>
    <lineage>
        <taxon>Bacteria</taxon>
        <taxon>Bacillati</taxon>
        <taxon>Bacillota</taxon>
        <taxon>Negativicutes</taxon>
        <taxon>Selenomonadales</taxon>
        <taxon>Selenomonadaceae</taxon>
        <taxon>Selenomonas</taxon>
    </lineage>
</organism>
<gene>
    <name evidence="3" type="ORF">SAMN04487861_12612</name>
</gene>